<dbReference type="EMBL" id="CATOUU010000909">
    <property type="protein sequence ID" value="CAI9958664.1"/>
    <property type="molecule type" value="Genomic_DNA"/>
</dbReference>
<evidence type="ECO:0000313" key="3">
    <source>
        <dbReference type="Proteomes" id="UP001642409"/>
    </source>
</evidence>
<reference evidence="2 3" key="2">
    <citation type="submission" date="2024-07" db="EMBL/GenBank/DDBJ databases">
        <authorList>
            <person name="Akdeniz Z."/>
        </authorList>
    </citation>
    <scope>NUCLEOTIDE SEQUENCE [LARGE SCALE GENOMIC DNA]</scope>
</reference>
<dbReference type="Proteomes" id="UP001642409">
    <property type="component" value="Unassembled WGS sequence"/>
</dbReference>
<dbReference type="AlphaFoldDB" id="A0AA86QG11"/>
<protein>
    <submittedName>
        <fullName evidence="2">Hypothetical_protein</fullName>
    </submittedName>
</protein>
<reference evidence="1" key="1">
    <citation type="submission" date="2023-06" db="EMBL/GenBank/DDBJ databases">
        <authorList>
            <person name="Kurt Z."/>
        </authorList>
    </citation>
    <scope>NUCLEOTIDE SEQUENCE</scope>
</reference>
<organism evidence="1">
    <name type="scientific">Hexamita inflata</name>
    <dbReference type="NCBI Taxonomy" id="28002"/>
    <lineage>
        <taxon>Eukaryota</taxon>
        <taxon>Metamonada</taxon>
        <taxon>Diplomonadida</taxon>
        <taxon>Hexamitidae</taxon>
        <taxon>Hexamitinae</taxon>
        <taxon>Hexamita</taxon>
    </lineage>
</organism>
<proteinExistence type="predicted"/>
<dbReference type="EMBL" id="CAXDID020000076">
    <property type="protein sequence ID" value="CAL6016265.1"/>
    <property type="molecule type" value="Genomic_DNA"/>
</dbReference>
<evidence type="ECO:0000313" key="1">
    <source>
        <dbReference type="EMBL" id="CAI9958664.1"/>
    </source>
</evidence>
<comment type="caution">
    <text evidence="1">The sequence shown here is derived from an EMBL/GenBank/DDBJ whole genome shotgun (WGS) entry which is preliminary data.</text>
</comment>
<accession>A0AA86QG11</accession>
<sequence length="227" mass="26493">MKLKIKYKEQSKFNEFEIELDDQCTVEQLCYTVNQRLNGDIASLMLIHDNKTVLPSDTLINGRCYTAMYKKQKFLNAPNSELLKPKNARRPSPLTQFTKMDTDTPTGIPYQLFSLQYQSPVQNPHEEEDLQLSIDDFPVNYIDNLLKDNTKRLSLLNKATPIQRTDQTTQRVLTKLRNSRICRLKELKNLKNLGYHYSDDFLIPLLEFHGGNVDQVIAHLKMLEKRM</sequence>
<evidence type="ECO:0000313" key="2">
    <source>
        <dbReference type="EMBL" id="CAL6016265.1"/>
    </source>
</evidence>
<gene>
    <name evidence="2" type="ORF">HINF_LOCUS25421</name>
    <name evidence="1" type="ORF">HINF_LOCUS46309</name>
</gene>
<name>A0AA86QG11_9EUKA</name>
<keyword evidence="3" id="KW-1185">Reference proteome</keyword>